<feature type="transmembrane region" description="Helical" evidence="3">
    <location>
        <begin position="53"/>
        <end position="72"/>
    </location>
</feature>
<feature type="compositionally biased region" description="Basic and acidic residues" evidence="2">
    <location>
        <begin position="13"/>
        <end position="27"/>
    </location>
</feature>
<proteinExistence type="predicted"/>
<feature type="region of interest" description="Disordered" evidence="2">
    <location>
        <begin position="1"/>
        <end position="27"/>
    </location>
</feature>
<sequence>MSTDIQAPDLNNGEEKEESHVEISEDTDTVKHTHGDLGSHKVIAVSQRSHCRFTATASILGVLYLLILAGVFMRYEHLLFILSYQALYILVTLEKLNLETERDQLNVSLNEAQIRNINLTQERDELQTRYDDLSRNYAKLEKDRDMCRSIERERDYWPHCRWPLF</sequence>
<keyword evidence="3" id="KW-0812">Transmembrane</keyword>
<accession>A0AAD3NLT9</accession>
<keyword evidence="1" id="KW-0175">Coiled coil</keyword>
<organism evidence="4 5">
    <name type="scientific">Lates japonicus</name>
    <name type="common">Japanese lates</name>
    <dbReference type="NCBI Taxonomy" id="270547"/>
    <lineage>
        <taxon>Eukaryota</taxon>
        <taxon>Metazoa</taxon>
        <taxon>Chordata</taxon>
        <taxon>Craniata</taxon>
        <taxon>Vertebrata</taxon>
        <taxon>Euteleostomi</taxon>
        <taxon>Actinopterygii</taxon>
        <taxon>Neopterygii</taxon>
        <taxon>Teleostei</taxon>
        <taxon>Neoteleostei</taxon>
        <taxon>Acanthomorphata</taxon>
        <taxon>Carangaria</taxon>
        <taxon>Carangaria incertae sedis</taxon>
        <taxon>Centropomidae</taxon>
        <taxon>Lates</taxon>
    </lineage>
</organism>
<keyword evidence="3" id="KW-1133">Transmembrane helix</keyword>
<evidence type="ECO:0000256" key="2">
    <source>
        <dbReference type="SAM" id="MobiDB-lite"/>
    </source>
</evidence>
<evidence type="ECO:0000256" key="1">
    <source>
        <dbReference type="SAM" id="Coils"/>
    </source>
</evidence>
<dbReference type="EMBL" id="BRZM01002841">
    <property type="protein sequence ID" value="GLD75281.1"/>
    <property type="molecule type" value="Genomic_DNA"/>
</dbReference>
<reference evidence="4" key="1">
    <citation type="submission" date="2022-08" db="EMBL/GenBank/DDBJ databases">
        <title>Genome sequencing of akame (Lates japonicus).</title>
        <authorList>
            <person name="Hashiguchi Y."/>
            <person name="Takahashi H."/>
        </authorList>
    </citation>
    <scope>NUCLEOTIDE SEQUENCE</scope>
    <source>
        <strain evidence="4">Kochi</strain>
    </source>
</reference>
<protein>
    <submittedName>
        <fullName evidence="4">Uncharacterized protein</fullName>
    </submittedName>
</protein>
<keyword evidence="5" id="KW-1185">Reference proteome</keyword>
<comment type="caution">
    <text evidence="4">The sequence shown here is derived from an EMBL/GenBank/DDBJ whole genome shotgun (WGS) entry which is preliminary data.</text>
</comment>
<name>A0AAD3NLT9_LATJO</name>
<gene>
    <name evidence="4" type="ORF">AKAME5_002661500</name>
</gene>
<evidence type="ECO:0000313" key="5">
    <source>
        <dbReference type="Proteomes" id="UP001279410"/>
    </source>
</evidence>
<feature type="coiled-coil region" evidence="1">
    <location>
        <begin position="95"/>
        <end position="143"/>
    </location>
</feature>
<evidence type="ECO:0000256" key="3">
    <source>
        <dbReference type="SAM" id="Phobius"/>
    </source>
</evidence>
<dbReference type="AlphaFoldDB" id="A0AAD3NLT9"/>
<dbReference type="Proteomes" id="UP001279410">
    <property type="component" value="Unassembled WGS sequence"/>
</dbReference>
<evidence type="ECO:0000313" key="4">
    <source>
        <dbReference type="EMBL" id="GLD75281.1"/>
    </source>
</evidence>
<keyword evidence="3" id="KW-0472">Membrane</keyword>